<name>A0A1G6XC86_9BACT</name>
<accession>A0A1G6XC86</accession>
<evidence type="ECO:0000259" key="1">
    <source>
        <dbReference type="Pfam" id="PF04773"/>
    </source>
</evidence>
<reference evidence="4" key="1">
    <citation type="submission" date="2016-10" db="EMBL/GenBank/DDBJ databases">
        <authorList>
            <person name="Varghese N."/>
            <person name="Submissions S."/>
        </authorList>
    </citation>
    <scope>NUCLEOTIDE SEQUENCE [LARGE SCALE GENOMIC DNA]</scope>
    <source>
        <strain evidence="4">DSM 25329</strain>
    </source>
</reference>
<dbReference type="Gene3D" id="3.55.50.30">
    <property type="match status" value="1"/>
</dbReference>
<dbReference type="InterPro" id="IPR032508">
    <property type="entry name" value="FecR_C"/>
</dbReference>
<dbReference type="PANTHER" id="PTHR30273">
    <property type="entry name" value="PERIPLASMIC SIGNAL SENSOR AND SIGMA FACTOR ACTIVATOR FECR-RELATED"/>
    <property type="match status" value="1"/>
</dbReference>
<feature type="domain" description="Protein FecR C-terminal" evidence="2">
    <location>
        <begin position="269"/>
        <end position="336"/>
    </location>
</feature>
<protein>
    <submittedName>
        <fullName evidence="3">FecR family protein</fullName>
    </submittedName>
</protein>
<organism evidence="3 4">
    <name type="scientific">Dyadobacter soli</name>
    <dbReference type="NCBI Taxonomy" id="659014"/>
    <lineage>
        <taxon>Bacteria</taxon>
        <taxon>Pseudomonadati</taxon>
        <taxon>Bacteroidota</taxon>
        <taxon>Cytophagia</taxon>
        <taxon>Cytophagales</taxon>
        <taxon>Spirosomataceae</taxon>
        <taxon>Dyadobacter</taxon>
    </lineage>
</organism>
<dbReference type="InterPro" id="IPR006860">
    <property type="entry name" value="FecR"/>
</dbReference>
<keyword evidence="4" id="KW-1185">Reference proteome</keyword>
<dbReference type="PIRSF" id="PIRSF018266">
    <property type="entry name" value="FecR"/>
    <property type="match status" value="1"/>
</dbReference>
<dbReference type="Gene3D" id="2.60.120.1440">
    <property type="match status" value="1"/>
</dbReference>
<dbReference type="GO" id="GO:0016989">
    <property type="term" value="F:sigma factor antagonist activity"/>
    <property type="evidence" value="ECO:0007669"/>
    <property type="project" value="TreeGrafter"/>
</dbReference>
<dbReference type="AlphaFoldDB" id="A0A1G6XC86"/>
<dbReference type="PANTHER" id="PTHR30273:SF2">
    <property type="entry name" value="PROTEIN FECR"/>
    <property type="match status" value="1"/>
</dbReference>
<proteinExistence type="predicted"/>
<dbReference type="EMBL" id="FNAN01000002">
    <property type="protein sequence ID" value="SDD74977.1"/>
    <property type="molecule type" value="Genomic_DNA"/>
</dbReference>
<dbReference type="Proteomes" id="UP000198748">
    <property type="component" value="Unassembled WGS sequence"/>
</dbReference>
<dbReference type="RefSeq" id="WP_090146501.1">
    <property type="nucleotide sequence ID" value="NZ_FNAN01000002.1"/>
</dbReference>
<dbReference type="InterPro" id="IPR012373">
    <property type="entry name" value="Ferrdict_sens_TM"/>
</dbReference>
<evidence type="ECO:0000313" key="3">
    <source>
        <dbReference type="EMBL" id="SDD74977.1"/>
    </source>
</evidence>
<evidence type="ECO:0000313" key="4">
    <source>
        <dbReference type="Proteomes" id="UP000198748"/>
    </source>
</evidence>
<dbReference type="STRING" id="659014.SAMN04487996_102105"/>
<dbReference type="Pfam" id="PF04773">
    <property type="entry name" value="FecR"/>
    <property type="match status" value="1"/>
</dbReference>
<gene>
    <name evidence="3" type="ORF">SAMN04487996_102105</name>
</gene>
<dbReference type="OrthoDB" id="645173at2"/>
<dbReference type="Pfam" id="PF16344">
    <property type="entry name" value="FecR_C"/>
    <property type="match status" value="1"/>
</dbReference>
<feature type="domain" description="FecR protein" evidence="1">
    <location>
        <begin position="127"/>
        <end position="216"/>
    </location>
</feature>
<evidence type="ECO:0000259" key="2">
    <source>
        <dbReference type="Pfam" id="PF16344"/>
    </source>
</evidence>
<sequence>MNQHEFDILLQKYLAGQCSPEEERQVLEWSERVHVLAPEPLTGTEQAIIERKIWKNIRQNALPAPTWRTTMVRIGAGIAAAVLFTAALYVLRPEIFGSTERHLTKQAKPVRVLAPRSNDFLVFKNNSGDDRSLTLEDGSVITLAKSSTLRYPRHFDPKNRQVELEGEAVFNIKRDTSRPFFVYSGELVTQVLGTSFKVTSFGNARTIEVQVLSGKVSVYENEEKSSESRNGVVLRPNQKITFDKEAKKLIPELVEAPVLVELPVQTRDLAFEESPLQTVLNALQKAYDIEIVVENPALNNCTFTGDITGLPLHTQLRFICKSVNASYETRGTTVFVNGEGCPK</sequence>